<dbReference type="PANTHER" id="PTHR22572">
    <property type="entry name" value="SUGAR-1-PHOSPHATE GUANYL TRANSFERASE"/>
    <property type="match status" value="1"/>
</dbReference>
<dbReference type="Gene3D" id="3.90.550.10">
    <property type="entry name" value="Spore Coat Polysaccharide Biosynthesis Protein SpsA, Chain A"/>
    <property type="match status" value="1"/>
</dbReference>
<evidence type="ECO:0000259" key="1">
    <source>
        <dbReference type="Pfam" id="PF00483"/>
    </source>
</evidence>
<evidence type="ECO:0000313" key="3">
    <source>
        <dbReference type="Proteomes" id="UP000244093"/>
    </source>
</evidence>
<gene>
    <name evidence="2" type="ORF">B7O98_06415</name>
</gene>
<dbReference type="InterPro" id="IPR029044">
    <property type="entry name" value="Nucleotide-diphossugar_trans"/>
</dbReference>
<dbReference type="SUPFAM" id="SSF53448">
    <property type="entry name" value="Nucleotide-diphospho-sugar transferases"/>
    <property type="match status" value="1"/>
</dbReference>
<dbReference type="InterPro" id="IPR050486">
    <property type="entry name" value="Mannose-1P_guanyltransferase"/>
</dbReference>
<dbReference type="InterPro" id="IPR005835">
    <property type="entry name" value="NTP_transferase_dom"/>
</dbReference>
<accession>A0A2R7Y410</accession>
<organism evidence="2 3">
    <name type="scientific">Zestosphaera tikiterensis</name>
    <dbReference type="NCBI Taxonomy" id="1973259"/>
    <lineage>
        <taxon>Archaea</taxon>
        <taxon>Thermoproteota</taxon>
        <taxon>Thermoprotei</taxon>
        <taxon>Desulfurococcales</taxon>
        <taxon>Desulfurococcaceae</taxon>
        <taxon>Zestosphaera</taxon>
    </lineage>
</organism>
<reference evidence="2 3" key="1">
    <citation type="journal article" date="2018" name="Syst. Appl. Microbiol.">
        <title>A new symbiotic nanoarchaeote (Candidatus Nanoclepta minutus) and its host (Zestosphaera tikiterensis gen. nov., sp. nov.) from a New Zealand hot spring.</title>
        <authorList>
            <person name="St John E."/>
            <person name="Liu Y."/>
            <person name="Podar M."/>
            <person name="Stott M.B."/>
            <person name="Meneghin J."/>
            <person name="Chen Z."/>
            <person name="Lagutin K."/>
            <person name="Mitchell K."/>
            <person name="Reysenbach A.L."/>
        </authorList>
    </citation>
    <scope>NUCLEOTIDE SEQUENCE [LARGE SCALE GENOMIC DNA]</scope>
    <source>
        <strain evidence="2">NZ3</strain>
    </source>
</reference>
<dbReference type="CDD" id="cd04181">
    <property type="entry name" value="NTP_transferase"/>
    <property type="match status" value="1"/>
</dbReference>
<comment type="caution">
    <text evidence="2">The sequence shown here is derived from an EMBL/GenBank/DDBJ whole genome shotgun (WGS) entry which is preliminary data.</text>
</comment>
<dbReference type="GO" id="GO:0016740">
    <property type="term" value="F:transferase activity"/>
    <property type="evidence" value="ECO:0007669"/>
    <property type="project" value="UniProtKB-KW"/>
</dbReference>
<dbReference type="Pfam" id="PF00483">
    <property type="entry name" value="NTP_transferase"/>
    <property type="match status" value="1"/>
</dbReference>
<dbReference type="EMBL" id="NBVN01000004">
    <property type="protein sequence ID" value="PUA32291.1"/>
    <property type="molecule type" value="Genomic_DNA"/>
</dbReference>
<protein>
    <submittedName>
        <fullName evidence="2">Nucleotidyltransferase</fullName>
    </submittedName>
</protein>
<name>A0A2R7Y410_9CREN</name>
<dbReference type="Proteomes" id="UP000244093">
    <property type="component" value="Unassembled WGS sequence"/>
</dbReference>
<feature type="domain" description="Nucleotidyl transferase" evidence="1">
    <location>
        <begin position="2"/>
        <end position="227"/>
    </location>
</feature>
<keyword evidence="2" id="KW-0808">Transferase</keyword>
<proteinExistence type="predicted"/>
<evidence type="ECO:0000313" key="2">
    <source>
        <dbReference type="EMBL" id="PUA32291.1"/>
    </source>
</evidence>
<sequence>MKAAIIAGGLGRRLRPLTSDRPKPLVEVGGKPIIQWQIEWLRSYGVDTVVVLAGYHREKLVDFLGSGGRFGVTAVYVVEEEPLGTGGALKNAENILKNDEVFIAVNGDIITDIPINELVEELEGVDEALGVLALVPLKSPYGIVELGSNNRVVSFREKPIIPNYLINAGVYALKPEVFKHLPKKGDLEKDTFPKLASQGRLLGKVFLNSYWRSIDTLKDVEEAGEELIKSKLKEV</sequence>
<dbReference type="AlphaFoldDB" id="A0A2R7Y410"/>